<evidence type="ECO:0000313" key="4">
    <source>
        <dbReference type="EMBL" id="KAK2079761.1"/>
    </source>
</evidence>
<evidence type="ECO:0000259" key="3">
    <source>
        <dbReference type="PROSITE" id="PS50072"/>
    </source>
</evidence>
<gene>
    <name evidence="4" type="ORF">QBZ16_002156</name>
</gene>
<dbReference type="Gene3D" id="2.40.100.10">
    <property type="entry name" value="Cyclophilin-like"/>
    <property type="match status" value="1"/>
</dbReference>
<name>A0AAD9IJV1_PROWI</name>
<dbReference type="GO" id="GO:0006457">
    <property type="term" value="P:protein folding"/>
    <property type="evidence" value="ECO:0007669"/>
    <property type="project" value="TreeGrafter"/>
</dbReference>
<evidence type="ECO:0000256" key="1">
    <source>
        <dbReference type="ARBA" id="ARBA00007365"/>
    </source>
</evidence>
<dbReference type="AlphaFoldDB" id="A0AAD9IJV1"/>
<accession>A0AAD9IJV1</accession>
<feature type="domain" description="PPIase cyclophilin-type" evidence="3">
    <location>
        <begin position="41"/>
        <end position="186"/>
    </location>
</feature>
<dbReference type="GO" id="GO:0005829">
    <property type="term" value="C:cytosol"/>
    <property type="evidence" value="ECO:0007669"/>
    <property type="project" value="TreeGrafter"/>
</dbReference>
<dbReference type="Proteomes" id="UP001255856">
    <property type="component" value="Unassembled WGS sequence"/>
</dbReference>
<sequence length="278" mass="29396">MSQDMEEYQKTGHHPAVERAKRDRDAIRLLPDPKPSRRHVFMDIAVQGRTIGRLVIELYDDLAPVPVGAFQNRCQPDASETFKGTIIHKLVAEQAACGGRSKAHRDVVQMKAAPQLGHAEKGAVSIARSGAEFVLAFQRAMHLDETHCVVGRVTAASLPVLDQLNALSTLPDDSPVQRVSVAACGSADARGVAAPDADGARSERDLSPGALKRRVAAEAEAARRGVQEALAAGMRRKRGDDEGAAGAPLAKRKGVMGALLSDDESSSSSSGGDDGDKP</sequence>
<feature type="region of interest" description="Disordered" evidence="2">
    <location>
        <begin position="190"/>
        <end position="210"/>
    </location>
</feature>
<keyword evidence="5" id="KW-1185">Reference proteome</keyword>
<evidence type="ECO:0000313" key="5">
    <source>
        <dbReference type="Proteomes" id="UP001255856"/>
    </source>
</evidence>
<dbReference type="PANTHER" id="PTHR11071">
    <property type="entry name" value="PEPTIDYL-PROLYL CIS-TRANS ISOMERASE"/>
    <property type="match status" value="1"/>
</dbReference>
<feature type="region of interest" description="Disordered" evidence="2">
    <location>
        <begin position="1"/>
        <end position="32"/>
    </location>
</feature>
<dbReference type="InterPro" id="IPR029000">
    <property type="entry name" value="Cyclophilin-like_dom_sf"/>
</dbReference>
<organism evidence="4 5">
    <name type="scientific">Prototheca wickerhamii</name>
    <dbReference type="NCBI Taxonomy" id="3111"/>
    <lineage>
        <taxon>Eukaryota</taxon>
        <taxon>Viridiplantae</taxon>
        <taxon>Chlorophyta</taxon>
        <taxon>core chlorophytes</taxon>
        <taxon>Trebouxiophyceae</taxon>
        <taxon>Chlorellales</taxon>
        <taxon>Chlorellaceae</taxon>
        <taxon>Prototheca</taxon>
    </lineage>
</organism>
<dbReference type="SUPFAM" id="SSF50891">
    <property type="entry name" value="Cyclophilin-like"/>
    <property type="match status" value="1"/>
</dbReference>
<protein>
    <recommendedName>
        <fullName evidence="3">PPIase cyclophilin-type domain-containing protein</fullName>
    </recommendedName>
</protein>
<dbReference type="PANTHER" id="PTHR11071:SF561">
    <property type="entry name" value="PEPTIDYL-PROLYL CIS-TRANS ISOMERASE D-RELATED"/>
    <property type="match status" value="1"/>
</dbReference>
<dbReference type="EMBL" id="JASFZW010000002">
    <property type="protein sequence ID" value="KAK2079761.1"/>
    <property type="molecule type" value="Genomic_DNA"/>
</dbReference>
<feature type="compositionally biased region" description="Basic and acidic residues" evidence="2">
    <location>
        <begin position="7"/>
        <end position="27"/>
    </location>
</feature>
<proteinExistence type="inferred from homology"/>
<comment type="caution">
    <text evidence="4">The sequence shown here is derived from an EMBL/GenBank/DDBJ whole genome shotgun (WGS) entry which is preliminary data.</text>
</comment>
<dbReference type="Pfam" id="PF00160">
    <property type="entry name" value="Pro_isomerase"/>
    <property type="match status" value="1"/>
</dbReference>
<dbReference type="GO" id="GO:0003755">
    <property type="term" value="F:peptidyl-prolyl cis-trans isomerase activity"/>
    <property type="evidence" value="ECO:0007669"/>
    <property type="project" value="InterPro"/>
</dbReference>
<feature type="region of interest" description="Disordered" evidence="2">
    <location>
        <begin position="229"/>
        <end position="278"/>
    </location>
</feature>
<reference evidence="4" key="1">
    <citation type="submission" date="2021-01" db="EMBL/GenBank/DDBJ databases">
        <authorList>
            <person name="Eckstrom K.M.E."/>
        </authorList>
    </citation>
    <scope>NUCLEOTIDE SEQUENCE</scope>
    <source>
        <strain evidence="4">UVCC 0001</strain>
    </source>
</reference>
<dbReference type="InterPro" id="IPR002130">
    <property type="entry name" value="Cyclophilin-type_PPIase_dom"/>
</dbReference>
<comment type="similarity">
    <text evidence="1">Belongs to the cyclophilin-type PPIase family.</text>
</comment>
<dbReference type="PROSITE" id="PS50072">
    <property type="entry name" value="CSA_PPIASE_2"/>
    <property type="match status" value="1"/>
</dbReference>
<dbReference type="GO" id="GO:0016018">
    <property type="term" value="F:cyclosporin A binding"/>
    <property type="evidence" value="ECO:0007669"/>
    <property type="project" value="TreeGrafter"/>
</dbReference>
<evidence type="ECO:0000256" key="2">
    <source>
        <dbReference type="SAM" id="MobiDB-lite"/>
    </source>
</evidence>